<evidence type="ECO:0000256" key="3">
    <source>
        <dbReference type="PROSITE-ProRule" id="PRU00703"/>
    </source>
</evidence>
<organism evidence="6 7">
    <name type="scientific">Moesziomyces aphidis</name>
    <name type="common">Pseudozyma aphidis</name>
    <dbReference type="NCBI Taxonomy" id="84754"/>
    <lineage>
        <taxon>Eukaryota</taxon>
        <taxon>Fungi</taxon>
        <taxon>Dikarya</taxon>
        <taxon>Basidiomycota</taxon>
        <taxon>Ustilaginomycotina</taxon>
        <taxon>Ustilaginomycetes</taxon>
        <taxon>Ustilaginales</taxon>
        <taxon>Ustilaginaceae</taxon>
        <taxon>Moesziomyces</taxon>
    </lineage>
</organism>
<dbReference type="InterPro" id="IPR000644">
    <property type="entry name" value="CBS_dom"/>
</dbReference>
<feature type="domain" description="CBS" evidence="5">
    <location>
        <begin position="334"/>
        <end position="402"/>
    </location>
</feature>
<dbReference type="InterPro" id="IPR050511">
    <property type="entry name" value="AMPK_gamma/SDS23_families"/>
</dbReference>
<evidence type="ECO:0000313" key="7">
    <source>
        <dbReference type="Proteomes" id="UP000019462"/>
    </source>
</evidence>
<feature type="compositionally biased region" description="Low complexity" evidence="4">
    <location>
        <begin position="595"/>
        <end position="604"/>
    </location>
</feature>
<dbReference type="EMBL" id="AWNI01000022">
    <property type="protein sequence ID" value="ETS61140.1"/>
    <property type="molecule type" value="Genomic_DNA"/>
</dbReference>
<evidence type="ECO:0000313" key="6">
    <source>
        <dbReference type="EMBL" id="ETS61140.1"/>
    </source>
</evidence>
<keyword evidence="1" id="KW-0677">Repeat</keyword>
<dbReference type="Gene3D" id="3.10.580.10">
    <property type="entry name" value="CBS-domain"/>
    <property type="match status" value="2"/>
</dbReference>
<protein>
    <recommendedName>
        <fullName evidence="5">CBS domain-containing protein</fullName>
    </recommendedName>
</protein>
<reference evidence="6 7" key="1">
    <citation type="journal article" date="2014" name="Genome Announc.">
        <title>Genome sequence of the basidiomycetous fungus Pseudozyma aphidis DSM70725, an efficient producer of biosurfactant mannosylerythritol lipids.</title>
        <authorList>
            <person name="Lorenz S."/>
            <person name="Guenther M."/>
            <person name="Grumaz C."/>
            <person name="Rupp S."/>
            <person name="Zibek S."/>
            <person name="Sohn K."/>
        </authorList>
    </citation>
    <scope>NUCLEOTIDE SEQUENCE [LARGE SCALE GENOMIC DNA]</scope>
    <source>
        <strain evidence="7">ATCC 32657 / CBS 517.83 / DSM 70725 / JCM 10318 / NBRC 10182 / NRRL Y-7954 / St-0401</strain>
    </source>
</reference>
<dbReference type="PANTHER" id="PTHR13780:SF128">
    <property type="entry name" value="CBS DOMAIN-CONTAINING PROTEIN"/>
    <property type="match status" value="1"/>
</dbReference>
<dbReference type="PROSITE" id="PS51371">
    <property type="entry name" value="CBS"/>
    <property type="match status" value="1"/>
</dbReference>
<dbReference type="OrthoDB" id="449052at2759"/>
<proteinExistence type="predicted"/>
<accession>W3VHX6</accession>
<evidence type="ECO:0000256" key="4">
    <source>
        <dbReference type="SAM" id="MobiDB-lite"/>
    </source>
</evidence>
<evidence type="ECO:0000256" key="1">
    <source>
        <dbReference type="ARBA" id="ARBA00022737"/>
    </source>
</evidence>
<feature type="compositionally biased region" description="Low complexity" evidence="4">
    <location>
        <begin position="698"/>
        <end position="712"/>
    </location>
</feature>
<dbReference type="CDD" id="cd02205">
    <property type="entry name" value="CBS_pair_SF"/>
    <property type="match status" value="1"/>
</dbReference>
<feature type="compositionally biased region" description="Low complexity" evidence="4">
    <location>
        <begin position="130"/>
        <end position="145"/>
    </location>
</feature>
<name>W3VHX6_MOEAP</name>
<evidence type="ECO:0000256" key="2">
    <source>
        <dbReference type="ARBA" id="ARBA00023122"/>
    </source>
</evidence>
<feature type="region of interest" description="Disordered" evidence="4">
    <location>
        <begin position="130"/>
        <end position="151"/>
    </location>
</feature>
<feature type="region of interest" description="Disordered" evidence="4">
    <location>
        <begin position="692"/>
        <end position="712"/>
    </location>
</feature>
<dbReference type="PANTHER" id="PTHR13780">
    <property type="entry name" value="AMP-ACTIVATED PROTEIN KINASE, GAMMA REGULATORY SUBUNIT"/>
    <property type="match status" value="1"/>
</dbReference>
<sequence>MPGASQILSCRPAWPRSEGAAARHVAESHSTVLLRATRPLRNSASCRGSKLTHCFLGLVRARSQGFVAGIGELAELLPLRKRHRAIFAVTQIGINAPSLSPTSGSAPDRKDAGLGSHNRTIVMALSQTRPISIPTPSSPSHSSPRSHFRCSSDAGSDLSISFPLGGATTFPLSAVQDPFAAVELNHRLASLTAEDVLSCDSSTRSRLVVFPHDGSIELAGERLAEADHAETWILLERQPERKHTRDTARGPSKLTTSNCVGLLGLEDLSAFFAVVFAPQLSKAVHDPVSPPASPMASPSDFVFPGAHAAPTERVAQIRKVRAQLDAKRAVAASMISNLSGKNALRHVSLDTSLADVLGLLSQPDVNCLVVSDSRRSDDGAVCGILTATDVVAFVVAEAERDSVLANALQNTLDALTTVVLQQPAAVISGDRSTVDALVRMQAEQLSVLAVMDPVGGLISPISSREISQEILRSASRKILTTPLSTVVKSLRSRHPQGTDGKDAHPAVSVSNSASVARVAAILLATEAGGVYVVDEPKVVMTPPLSCVSASPGKELPALSLDTDMMPLSRSVSFTPAPAQKHRRSSTQFWTAPRTSFSGGSSESSRPALPTFAVATGGETGRERRASNKPDLTLSSSLASLPKSGSAAMSAHIRTSSAARPLRPRSLSLAHFSLDETNSSRQFGMQAAYRSQGSWTPVTPTAGSGASSAGSPSSPFGNMLVSGFFGEAMQNGMPRHVVTMKSILQSLLAATGAANEEALET</sequence>
<dbReference type="HOGENOM" id="CLU_387893_0_0_1"/>
<evidence type="ECO:0000259" key="5">
    <source>
        <dbReference type="PROSITE" id="PS51371"/>
    </source>
</evidence>
<keyword evidence="7" id="KW-1185">Reference proteome</keyword>
<gene>
    <name evidence="6" type="ORF">PaG_05092</name>
</gene>
<dbReference type="AlphaFoldDB" id="W3VHX6"/>
<dbReference type="Proteomes" id="UP000019462">
    <property type="component" value="Unassembled WGS sequence"/>
</dbReference>
<comment type="caution">
    <text evidence="6">The sequence shown here is derived from an EMBL/GenBank/DDBJ whole genome shotgun (WGS) entry which is preliminary data.</text>
</comment>
<keyword evidence="2 3" id="KW-0129">CBS domain</keyword>
<dbReference type="InterPro" id="IPR046342">
    <property type="entry name" value="CBS_dom_sf"/>
</dbReference>
<feature type="region of interest" description="Disordered" evidence="4">
    <location>
        <begin position="573"/>
        <end position="638"/>
    </location>
</feature>
<feature type="compositionally biased region" description="Polar residues" evidence="4">
    <location>
        <begin position="585"/>
        <end position="594"/>
    </location>
</feature>
<dbReference type="Pfam" id="PF00571">
    <property type="entry name" value="CBS"/>
    <property type="match status" value="1"/>
</dbReference>
<dbReference type="SUPFAM" id="SSF54631">
    <property type="entry name" value="CBS-domain pair"/>
    <property type="match status" value="1"/>
</dbReference>